<dbReference type="GO" id="GO:0005737">
    <property type="term" value="C:cytoplasm"/>
    <property type="evidence" value="ECO:0007669"/>
    <property type="project" value="TreeGrafter"/>
</dbReference>
<reference evidence="6 7" key="1">
    <citation type="submission" date="2018-06" db="EMBL/GenBank/DDBJ databases">
        <title>Comparative genomics reveals the genomic features of Rhizophagus irregularis, R. cerebriforme, R. diaphanum and Gigaspora rosea, and their symbiotic lifestyle signature.</title>
        <authorList>
            <person name="Morin E."/>
            <person name="San Clemente H."/>
            <person name="Chen E.C.H."/>
            <person name="De La Providencia I."/>
            <person name="Hainaut M."/>
            <person name="Kuo A."/>
            <person name="Kohler A."/>
            <person name="Murat C."/>
            <person name="Tang N."/>
            <person name="Roy S."/>
            <person name="Loubradou J."/>
            <person name="Henrissat B."/>
            <person name="Grigoriev I.V."/>
            <person name="Corradi N."/>
            <person name="Roux C."/>
            <person name="Martin F.M."/>
        </authorList>
    </citation>
    <scope>NUCLEOTIDE SEQUENCE [LARGE SCALE GENOMIC DNA]</scope>
    <source>
        <strain evidence="6 7">DAOM 194757</strain>
    </source>
</reference>
<feature type="region of interest" description="Disordered" evidence="2">
    <location>
        <begin position="517"/>
        <end position="536"/>
    </location>
</feature>
<dbReference type="PANTHER" id="PTHR13335">
    <property type="entry name" value="TARGET OF RAPAMYCIN COMPLEX 2 SUBUNIT MAPKAP1"/>
    <property type="match status" value="1"/>
</dbReference>
<keyword evidence="6" id="KW-0418">Kinase</keyword>
<dbReference type="Gene3D" id="2.30.29.30">
    <property type="entry name" value="Pleckstrin-homology domain (PH domain)/Phosphotyrosine-binding domain (PTB)"/>
    <property type="match status" value="1"/>
</dbReference>
<dbReference type="Proteomes" id="UP000266673">
    <property type="component" value="Unassembled WGS sequence"/>
</dbReference>
<dbReference type="EMBL" id="QKWP01001577">
    <property type="protein sequence ID" value="RIB07950.1"/>
    <property type="molecule type" value="Genomic_DNA"/>
</dbReference>
<accession>A0A397UCR8</accession>
<dbReference type="GO" id="GO:0005546">
    <property type="term" value="F:phosphatidylinositol-4,5-bisphosphate binding"/>
    <property type="evidence" value="ECO:0007669"/>
    <property type="project" value="TreeGrafter"/>
</dbReference>
<keyword evidence="7" id="KW-1185">Reference proteome</keyword>
<gene>
    <name evidence="6" type="ORF">C2G38_2112375</name>
</gene>
<dbReference type="OrthoDB" id="241990at2759"/>
<evidence type="ECO:0000256" key="1">
    <source>
        <dbReference type="ARBA" id="ARBA00009407"/>
    </source>
</evidence>
<feature type="region of interest" description="Disordered" evidence="2">
    <location>
        <begin position="85"/>
        <end position="165"/>
    </location>
</feature>
<sequence>MSVLNDPEYLIHQLRIGYLRRVGDRIGERVISFNPSVLTNDYIKTAASSYPEMITCHSPSISMPGTDYFSSKSVMSSAAVSPISTNGRLKTMTSSNGSRDVMTHGDREKSSINNTENGDSDDDIELDENTKQPSFAKLRLPKQSEPPPVFVISPSKPPTRRSRNLVNSYSPEDALKTSPDIILEMSSNEQTPQLSPTTSAESYRVFNDRRDSETSLLTAELTEITSSPPSRPALTALEEKDLFPDPPKAGSKSKPFSALTALIAEKKNKLDNPFAEYYSFFAGKGDFNPITLKIYFPFSREPLVIIVKKDAIVEEVIGYTLYQYWDEKREPVLEKRLCNVYNWNMRMVEDDGEIDEDFPALERTQKIAKFSFDQFALCEATPAQVKQNEAASNKLRASTYKDIEATPIKTTNGTTVAASENSSTMDAKTPKGVDFSNQIFLRVRLTLDPRDAVAHTTTVNVQPDTPFQNVLETVCRKRKLDSNKYTLKIADTDKYINMNNTVENVGSAKELALVEKPTNGTSSASDVTPPSPTATKDRCLGRRRTLNEPPQPLYFSSNEFMSVYKKYTVNRKIPMFVGRHERVLAIDGDYIHIMPSETRTMFESVKTSSYHITSVMSCKVNKKAPANFKLVIYRDSGTKTYDFEAESNKLASEISQKVNFLQKLNKGEQSKARQFSKH</sequence>
<keyword evidence="6" id="KW-0808">Transferase</keyword>
<dbReference type="AlphaFoldDB" id="A0A397UCR8"/>
<dbReference type="GO" id="GO:0005886">
    <property type="term" value="C:plasma membrane"/>
    <property type="evidence" value="ECO:0007669"/>
    <property type="project" value="TreeGrafter"/>
</dbReference>
<dbReference type="InterPro" id="IPR011993">
    <property type="entry name" value="PH-like_dom_sf"/>
</dbReference>
<dbReference type="InterPro" id="IPR008828">
    <property type="entry name" value="Sin1/Avo1"/>
</dbReference>
<dbReference type="Gene3D" id="3.10.20.90">
    <property type="entry name" value="Phosphatidylinositol 3-kinase Catalytic Subunit, Chain A, domain 1"/>
    <property type="match status" value="1"/>
</dbReference>
<feature type="compositionally biased region" description="Polar residues" evidence="2">
    <location>
        <begin position="85"/>
        <end position="98"/>
    </location>
</feature>
<comment type="similarity">
    <text evidence="1">Belongs to the SIN1 family.</text>
</comment>
<feature type="domain" description="AVO1/Sin1 ubiquitin-like" evidence="5">
    <location>
        <begin position="451"/>
        <end position="516"/>
    </location>
</feature>
<name>A0A397UCR8_9GLOM</name>
<protein>
    <submittedName>
        <fullName evidence="6">Stress-activated map kinase interacting protein 1-domain-containing protein</fullName>
    </submittedName>
</protein>
<evidence type="ECO:0000259" key="5">
    <source>
        <dbReference type="Pfam" id="PF23164"/>
    </source>
</evidence>
<dbReference type="STRING" id="44941.A0A397UCR8"/>
<dbReference type="InterPro" id="IPR056385">
    <property type="entry name" value="UBL_AVO1/Sin1"/>
</dbReference>
<feature type="compositionally biased region" description="Basic and acidic residues" evidence="2">
    <location>
        <begin position="101"/>
        <end position="110"/>
    </location>
</feature>
<dbReference type="InterPro" id="IPR031567">
    <property type="entry name" value="CRIM_dom"/>
</dbReference>
<feature type="compositionally biased region" description="Acidic residues" evidence="2">
    <location>
        <begin position="118"/>
        <end position="127"/>
    </location>
</feature>
<dbReference type="GO" id="GO:0016301">
    <property type="term" value="F:kinase activity"/>
    <property type="evidence" value="ECO:0007669"/>
    <property type="project" value="UniProtKB-KW"/>
</dbReference>
<feature type="compositionally biased region" description="Polar residues" evidence="2">
    <location>
        <begin position="518"/>
        <end position="528"/>
    </location>
</feature>
<evidence type="ECO:0000313" key="6">
    <source>
        <dbReference type="EMBL" id="RIB07950.1"/>
    </source>
</evidence>
<proteinExistence type="inferred from homology"/>
<evidence type="ECO:0000259" key="4">
    <source>
        <dbReference type="Pfam" id="PF16979"/>
    </source>
</evidence>
<evidence type="ECO:0000313" key="7">
    <source>
        <dbReference type="Proteomes" id="UP000266673"/>
    </source>
</evidence>
<dbReference type="Pfam" id="PF16978">
    <property type="entry name" value="CRIM"/>
    <property type="match status" value="1"/>
</dbReference>
<dbReference type="InterPro" id="IPR031313">
    <property type="entry name" value="Sin1_PH_dom"/>
</dbReference>
<dbReference type="Pfam" id="PF23164">
    <property type="entry name" value="UBL_AVO1"/>
    <property type="match status" value="1"/>
</dbReference>
<feature type="domain" description="SIN1-type PH" evidence="4">
    <location>
        <begin position="563"/>
        <end position="661"/>
    </location>
</feature>
<evidence type="ECO:0000256" key="2">
    <source>
        <dbReference type="SAM" id="MobiDB-lite"/>
    </source>
</evidence>
<dbReference type="PANTHER" id="PTHR13335:SF1">
    <property type="entry name" value="TARGET OF RAPAMYCIN COMPLEX 2 SUBUNIT MAPKAP1"/>
    <property type="match status" value="1"/>
</dbReference>
<feature type="domain" description="CRIM" evidence="3">
    <location>
        <begin position="257"/>
        <end position="389"/>
    </location>
</feature>
<comment type="caution">
    <text evidence="6">The sequence shown here is derived from an EMBL/GenBank/DDBJ whole genome shotgun (WGS) entry which is preliminary data.</text>
</comment>
<dbReference type="Pfam" id="PF16979">
    <property type="entry name" value="SIN1_PH"/>
    <property type="match status" value="1"/>
</dbReference>
<dbReference type="GO" id="GO:0031932">
    <property type="term" value="C:TORC2 complex"/>
    <property type="evidence" value="ECO:0007669"/>
    <property type="project" value="InterPro"/>
</dbReference>
<organism evidence="6 7">
    <name type="scientific">Gigaspora rosea</name>
    <dbReference type="NCBI Taxonomy" id="44941"/>
    <lineage>
        <taxon>Eukaryota</taxon>
        <taxon>Fungi</taxon>
        <taxon>Fungi incertae sedis</taxon>
        <taxon>Mucoromycota</taxon>
        <taxon>Glomeromycotina</taxon>
        <taxon>Glomeromycetes</taxon>
        <taxon>Diversisporales</taxon>
        <taxon>Gigasporaceae</taxon>
        <taxon>Gigaspora</taxon>
    </lineage>
</organism>
<dbReference type="GO" id="GO:0038203">
    <property type="term" value="P:TORC2 signaling"/>
    <property type="evidence" value="ECO:0007669"/>
    <property type="project" value="TreeGrafter"/>
</dbReference>
<evidence type="ECO:0000259" key="3">
    <source>
        <dbReference type="Pfam" id="PF16978"/>
    </source>
</evidence>